<name>A0A834ZC62_TETSI</name>
<evidence type="ECO:0000259" key="2">
    <source>
        <dbReference type="Pfam" id="PF08729"/>
    </source>
</evidence>
<protein>
    <recommendedName>
        <fullName evidence="2">Hpc2-related domain-containing protein</fullName>
    </recommendedName>
</protein>
<feature type="region of interest" description="Disordered" evidence="1">
    <location>
        <begin position="681"/>
        <end position="700"/>
    </location>
</feature>
<organism evidence="3 4">
    <name type="scientific">Tetracentron sinense</name>
    <name type="common">Spur-leaf</name>
    <dbReference type="NCBI Taxonomy" id="13715"/>
    <lineage>
        <taxon>Eukaryota</taxon>
        <taxon>Viridiplantae</taxon>
        <taxon>Streptophyta</taxon>
        <taxon>Embryophyta</taxon>
        <taxon>Tracheophyta</taxon>
        <taxon>Spermatophyta</taxon>
        <taxon>Magnoliopsida</taxon>
        <taxon>Trochodendrales</taxon>
        <taxon>Trochodendraceae</taxon>
        <taxon>Tetracentron</taxon>
    </lineage>
</organism>
<dbReference type="AlphaFoldDB" id="A0A834ZC62"/>
<feature type="region of interest" description="Disordered" evidence="1">
    <location>
        <begin position="729"/>
        <end position="769"/>
    </location>
</feature>
<evidence type="ECO:0000313" key="4">
    <source>
        <dbReference type="Proteomes" id="UP000655225"/>
    </source>
</evidence>
<feature type="compositionally biased region" description="Basic and acidic residues" evidence="1">
    <location>
        <begin position="219"/>
        <end position="232"/>
    </location>
</feature>
<dbReference type="GO" id="GO:0005634">
    <property type="term" value="C:nucleus"/>
    <property type="evidence" value="ECO:0007669"/>
    <property type="project" value="TreeGrafter"/>
</dbReference>
<sequence>MEEEKGGGGSSSRVPSPFAPAADADAAAAAAAAAASASSSSAALSNERQRFTVELRPGETTIVSWKKLMKELNKANRPPPSSEPPAIANPIPESRIVPGQPDESELKDEPPSHRFSAVIEKIERLYMVWKLPFSAILALKVLQILHFSDEEELDDVPDDDQYDTGDSFIDDAELDEYFQVDKSATKHKGFFVNRGKLERINEPISSPKHQPKKRRRKDMVKAHGEKSDDHVQNELTKSGNLRMKAAARTAPLVGKASSPSQSLADISEHYQDGKSQNQVNAPIGSMKKKSPDPSTKLEQSSYSKISNRDASTFPVETKNIEKQKTGITQSRDLGNKMKVASESSDAAHQKYRDKSASTQLELQSRRLSNNMNEVELSAKVRHREKSSSNELPDLNFPGSNYPVQTMKTPPMHVKEGSSVRPKGTMLERAIRELEKMVVESRPSLEIQDADTSSQAIKRRLPREVKQKLAKVARLAQSSQGKISEELINRLMSILGHLVQLKTLKRNLKEMVVRGLYAKQAKDDRFQQIKKEVIEMIRVRVPSLKPKVSEQRDGSSDDFQEVLGSEEKGVVKGKYSMDYAVEDKICDLYDLYVEGMDEDKGPQIRKLYVELAELWPNGAMDNHGIKNGICKAKERKRALNSRLKQIAMALRGCPGLLGDRILRFGLGLSVQPGASLTRAAECMESRSASEQEKSRRKKLSTPRMEEIVHGEASLIAQSRSIQERLVTDSSSHILTSPNRISTTSTANQHLPTSVRMSSASMNDSTLDRLKQKVKGSTITFSDDARRTANRALMKKKEKRKPESDMEVNYKRKSDMGVTHYYPEKISPQQGKERHKSHNQAAGHPQKSSLQAAALPSCEQPG</sequence>
<feature type="compositionally biased region" description="Polar residues" evidence="1">
    <location>
        <begin position="729"/>
        <end position="763"/>
    </location>
</feature>
<dbReference type="InterPro" id="IPR014840">
    <property type="entry name" value="HRD"/>
</dbReference>
<accession>A0A834ZC62</accession>
<dbReference type="Proteomes" id="UP000655225">
    <property type="component" value="Unassembled WGS sequence"/>
</dbReference>
<feature type="region of interest" description="Disordered" evidence="1">
    <location>
        <begin position="201"/>
        <end position="239"/>
    </location>
</feature>
<evidence type="ECO:0000256" key="1">
    <source>
        <dbReference type="SAM" id="MobiDB-lite"/>
    </source>
</evidence>
<gene>
    <name evidence="3" type="ORF">HHK36_008929</name>
</gene>
<feature type="domain" description="Hpc2-related" evidence="2">
    <location>
        <begin position="150"/>
        <end position="198"/>
    </location>
</feature>
<comment type="caution">
    <text evidence="3">The sequence shown here is derived from an EMBL/GenBank/DDBJ whole genome shotgun (WGS) entry which is preliminary data.</text>
</comment>
<feature type="region of interest" description="Disordered" evidence="1">
    <location>
        <begin position="73"/>
        <end position="112"/>
    </location>
</feature>
<feature type="region of interest" description="Disordered" evidence="1">
    <location>
        <begin position="791"/>
        <end position="860"/>
    </location>
</feature>
<feature type="region of interest" description="Disordered" evidence="1">
    <location>
        <begin position="326"/>
        <end position="358"/>
    </location>
</feature>
<feature type="compositionally biased region" description="Polar residues" evidence="1">
    <location>
        <begin position="292"/>
        <end position="310"/>
    </location>
</feature>
<feature type="compositionally biased region" description="Basic and acidic residues" evidence="1">
    <location>
        <begin position="798"/>
        <end position="813"/>
    </location>
</feature>
<dbReference type="GO" id="GO:0006325">
    <property type="term" value="P:chromatin organization"/>
    <property type="evidence" value="ECO:0007669"/>
    <property type="project" value="TreeGrafter"/>
</dbReference>
<dbReference type="PANTHER" id="PTHR21669">
    <property type="entry name" value="CAPZ-INTERACTING PROTEIN AND RELATED PROTEINS"/>
    <property type="match status" value="1"/>
</dbReference>
<keyword evidence="4" id="KW-1185">Reference proteome</keyword>
<feature type="region of interest" description="Disordered" evidence="1">
    <location>
        <begin position="379"/>
        <end position="399"/>
    </location>
</feature>
<feature type="compositionally biased region" description="Basic residues" evidence="1">
    <location>
        <begin position="209"/>
        <end position="218"/>
    </location>
</feature>
<feature type="region of interest" description="Disordered" evidence="1">
    <location>
        <begin position="1"/>
        <end position="24"/>
    </location>
</feature>
<evidence type="ECO:0000313" key="3">
    <source>
        <dbReference type="EMBL" id="KAF8404052.1"/>
    </source>
</evidence>
<dbReference type="PANTHER" id="PTHR21669:SF28">
    <property type="entry name" value="YEMANUCLEIN"/>
    <property type="match status" value="1"/>
</dbReference>
<feature type="compositionally biased region" description="Basic and acidic residues" evidence="1">
    <location>
        <begin position="681"/>
        <end position="692"/>
    </location>
</feature>
<dbReference type="OMA" id="VKHDGFF"/>
<feature type="region of interest" description="Disordered" evidence="1">
    <location>
        <begin position="272"/>
        <end position="310"/>
    </location>
</feature>
<dbReference type="OrthoDB" id="68076at2759"/>
<dbReference type="EMBL" id="JABCRI010000006">
    <property type="protein sequence ID" value="KAF8404052.1"/>
    <property type="molecule type" value="Genomic_DNA"/>
</dbReference>
<reference evidence="3 4" key="1">
    <citation type="submission" date="2020-04" db="EMBL/GenBank/DDBJ databases">
        <title>Plant Genome Project.</title>
        <authorList>
            <person name="Zhang R.-G."/>
        </authorList>
    </citation>
    <scope>NUCLEOTIDE SEQUENCE [LARGE SCALE GENOMIC DNA]</scope>
    <source>
        <strain evidence="3">YNK0</strain>
        <tissue evidence="3">Leaf</tissue>
    </source>
</reference>
<dbReference type="Pfam" id="PF08729">
    <property type="entry name" value="HUN"/>
    <property type="match status" value="1"/>
</dbReference>
<proteinExistence type="predicted"/>
<feature type="compositionally biased region" description="Basic and acidic residues" evidence="1">
    <location>
        <begin position="345"/>
        <end position="355"/>
    </location>
</feature>